<evidence type="ECO:0000256" key="1">
    <source>
        <dbReference type="ARBA" id="ARBA00006817"/>
    </source>
</evidence>
<organism evidence="3 4">
    <name type="scientific">Sulfidibacter corallicola</name>
    <dbReference type="NCBI Taxonomy" id="2818388"/>
    <lineage>
        <taxon>Bacteria</taxon>
        <taxon>Pseudomonadati</taxon>
        <taxon>Acidobacteriota</taxon>
        <taxon>Holophagae</taxon>
        <taxon>Acanthopleuribacterales</taxon>
        <taxon>Acanthopleuribacteraceae</taxon>
        <taxon>Sulfidibacter</taxon>
    </lineage>
</organism>
<dbReference type="SUPFAM" id="SSF55961">
    <property type="entry name" value="Bet v1-like"/>
    <property type="match status" value="1"/>
</dbReference>
<dbReference type="RefSeq" id="WP_237382592.1">
    <property type="nucleotide sequence ID" value="NZ_CP071793.1"/>
</dbReference>
<evidence type="ECO:0000313" key="3">
    <source>
        <dbReference type="EMBL" id="QTD52484.1"/>
    </source>
</evidence>
<dbReference type="EMBL" id="CP071793">
    <property type="protein sequence ID" value="QTD52484.1"/>
    <property type="molecule type" value="Genomic_DNA"/>
</dbReference>
<protein>
    <submittedName>
        <fullName evidence="3">SRPBCC family protein</fullName>
    </submittedName>
</protein>
<dbReference type="AlphaFoldDB" id="A0A8A4TTL5"/>
<keyword evidence="4" id="KW-1185">Reference proteome</keyword>
<accession>A0A8A4TTL5</accession>
<reference evidence="3" key="1">
    <citation type="submission" date="2021-03" db="EMBL/GenBank/DDBJ databases">
        <title>Acanthopleuribacteraceae sp. M133.</title>
        <authorList>
            <person name="Wang G."/>
        </authorList>
    </citation>
    <scope>NUCLEOTIDE SEQUENCE</scope>
    <source>
        <strain evidence="3">M133</strain>
    </source>
</reference>
<dbReference type="Proteomes" id="UP000663929">
    <property type="component" value="Chromosome"/>
</dbReference>
<name>A0A8A4TTL5_SULCO</name>
<evidence type="ECO:0000313" key="4">
    <source>
        <dbReference type="Proteomes" id="UP000663929"/>
    </source>
</evidence>
<dbReference type="Pfam" id="PF08327">
    <property type="entry name" value="AHSA1"/>
    <property type="match status" value="1"/>
</dbReference>
<feature type="domain" description="Activator of Hsp90 ATPase homologue 1/2-like C-terminal" evidence="2">
    <location>
        <begin position="37"/>
        <end position="146"/>
    </location>
</feature>
<dbReference type="InterPro" id="IPR013538">
    <property type="entry name" value="ASHA1/2-like_C"/>
</dbReference>
<comment type="similarity">
    <text evidence="1">Belongs to the AHA1 family.</text>
</comment>
<sequence length="213" mass="23060">MTFDVAHHLGAVLRTVSSLEVEGKPARAVTLGRAYATTLEDLWDALTSPARLSRWFMPVTGDLKLHGRYQLEGNAGGEIIACEPPKHLSLTWEFGGDKSWVEVWLSSEGTGQTRLKLTHTAHLSEHWKEYGPGATGIGWELSLLGLELHVTQPTEPKIDEAAFAASRDGKAIITGSGEAWAQAVIEIGEDPEASVATARRTIAFYTGIPEGET</sequence>
<evidence type="ECO:0000259" key="2">
    <source>
        <dbReference type="Pfam" id="PF08327"/>
    </source>
</evidence>
<dbReference type="KEGG" id="scor:J3U87_08430"/>
<dbReference type="Gene3D" id="3.30.530.20">
    <property type="match status" value="1"/>
</dbReference>
<gene>
    <name evidence="3" type="ORF">J3U87_08430</name>
</gene>
<dbReference type="CDD" id="cd08899">
    <property type="entry name" value="SRPBCC_CalC_Aha1-like_6"/>
    <property type="match status" value="1"/>
</dbReference>
<dbReference type="InterPro" id="IPR023393">
    <property type="entry name" value="START-like_dom_sf"/>
</dbReference>
<proteinExistence type="inferred from homology"/>